<sequence>MGILHYGTQTFDMDDRLLAHLQMIIGIKLRRSESFFMTWNESSTSVDARRAIWIDNGVPIYMEYDGRLQPPMNMDWAEKLANSANKGGGLIIMAEDIPLTSEVPE</sequence>
<proteinExistence type="predicted"/>
<name>A0ABU9W188_9MICO</name>
<dbReference type="RefSeq" id="WP_342111557.1">
    <property type="nucleotide sequence ID" value="NZ_JBCAUN010000001.1"/>
</dbReference>
<feature type="domain" description="DUF7882" evidence="1">
    <location>
        <begin position="1"/>
        <end position="95"/>
    </location>
</feature>
<accession>A0ABU9W188</accession>
<gene>
    <name evidence="2" type="ORF">WJX64_02690</name>
</gene>
<comment type="caution">
    <text evidence="2">The sequence shown here is derived from an EMBL/GenBank/DDBJ whole genome shotgun (WGS) entry which is preliminary data.</text>
</comment>
<keyword evidence="3" id="KW-1185">Reference proteome</keyword>
<evidence type="ECO:0000313" key="2">
    <source>
        <dbReference type="EMBL" id="MEN1945445.1"/>
    </source>
</evidence>
<protein>
    <recommendedName>
        <fullName evidence="1">DUF7882 domain-containing protein</fullName>
    </recommendedName>
</protein>
<organism evidence="2 3">
    <name type="scientific">Leifsonia stereocauli</name>
    <dbReference type="NCBI Taxonomy" id="3134136"/>
    <lineage>
        <taxon>Bacteria</taxon>
        <taxon>Bacillati</taxon>
        <taxon>Actinomycetota</taxon>
        <taxon>Actinomycetes</taxon>
        <taxon>Micrococcales</taxon>
        <taxon>Microbacteriaceae</taxon>
        <taxon>Leifsonia</taxon>
    </lineage>
</organism>
<reference evidence="2 3" key="1">
    <citation type="submission" date="2024-03" db="EMBL/GenBank/DDBJ databases">
        <title>YIM 134122 draft genome.</title>
        <authorList>
            <person name="Zuo S."/>
            <person name="Xiong L."/>
        </authorList>
    </citation>
    <scope>NUCLEOTIDE SEQUENCE [LARGE SCALE GENOMIC DNA]</scope>
    <source>
        <strain evidence="2 3">YIM 134122</strain>
    </source>
</reference>
<dbReference type="Pfam" id="PF25355">
    <property type="entry name" value="DUF7882"/>
    <property type="match status" value="1"/>
</dbReference>
<dbReference type="InterPro" id="IPR057204">
    <property type="entry name" value="DUF7882"/>
</dbReference>
<dbReference type="EMBL" id="JBCLVG010000001">
    <property type="protein sequence ID" value="MEN1945445.1"/>
    <property type="molecule type" value="Genomic_DNA"/>
</dbReference>
<evidence type="ECO:0000259" key="1">
    <source>
        <dbReference type="Pfam" id="PF25355"/>
    </source>
</evidence>
<dbReference type="Proteomes" id="UP001425155">
    <property type="component" value="Unassembled WGS sequence"/>
</dbReference>
<evidence type="ECO:0000313" key="3">
    <source>
        <dbReference type="Proteomes" id="UP001425155"/>
    </source>
</evidence>